<dbReference type="InterPro" id="IPR019734">
    <property type="entry name" value="TPR_rpt"/>
</dbReference>
<keyword evidence="2" id="KW-0732">Signal</keyword>
<sequence>MTKIMATTSLMLLSFFSVFEASATPLSTLNRYIDHCYKDTLAKSVLPSDSACLKVIKNKRTTRKNKAIALHNLAVLQVRSGELNKAKHSFERAVALNGKQAASLLALAQFHFSREPEMAQQYVTRVLVLEPQDKLAIELQNKLRMQQQLLSGTTVKSAVQVAE</sequence>
<organism evidence="3 4">
    <name type="scientific">Planctobacterium marinum</name>
    <dbReference type="NCBI Taxonomy" id="1631968"/>
    <lineage>
        <taxon>Bacteria</taxon>
        <taxon>Pseudomonadati</taxon>
        <taxon>Pseudomonadota</taxon>
        <taxon>Gammaproteobacteria</taxon>
        <taxon>Alteromonadales</taxon>
        <taxon>Alteromonadaceae</taxon>
        <taxon>Planctobacterium</taxon>
    </lineage>
</organism>
<evidence type="ECO:0000256" key="2">
    <source>
        <dbReference type="SAM" id="SignalP"/>
    </source>
</evidence>
<dbReference type="EMBL" id="AP027272">
    <property type="protein sequence ID" value="BDX08577.1"/>
    <property type="molecule type" value="Genomic_DNA"/>
</dbReference>
<proteinExistence type="predicted"/>
<dbReference type="Proteomes" id="UP001333710">
    <property type="component" value="Chromosome"/>
</dbReference>
<evidence type="ECO:0008006" key="5">
    <source>
        <dbReference type="Google" id="ProtNLM"/>
    </source>
</evidence>
<gene>
    <name evidence="3" type="ORF">MACH26_40980</name>
</gene>
<feature type="signal peptide" evidence="2">
    <location>
        <begin position="1"/>
        <end position="23"/>
    </location>
</feature>
<dbReference type="KEGG" id="pmaw:MACH26_40980"/>
<evidence type="ECO:0000313" key="4">
    <source>
        <dbReference type="Proteomes" id="UP001333710"/>
    </source>
</evidence>
<dbReference type="RefSeq" id="WP_338294641.1">
    <property type="nucleotide sequence ID" value="NZ_AP027272.1"/>
</dbReference>
<dbReference type="PROSITE" id="PS50005">
    <property type="entry name" value="TPR"/>
    <property type="match status" value="1"/>
</dbReference>
<keyword evidence="1" id="KW-0802">TPR repeat</keyword>
<name>A0AA48HTS9_9ALTE</name>
<dbReference type="SUPFAM" id="SSF48452">
    <property type="entry name" value="TPR-like"/>
    <property type="match status" value="1"/>
</dbReference>
<feature type="repeat" description="TPR" evidence="1">
    <location>
        <begin position="67"/>
        <end position="100"/>
    </location>
</feature>
<reference evidence="3" key="1">
    <citation type="submission" date="2023-01" db="EMBL/GenBank/DDBJ databases">
        <title>Complete genome sequence of Planctobacterium marinum strain Dej080120_11.</title>
        <authorList>
            <person name="Ueki S."/>
            <person name="Maruyama F."/>
        </authorList>
    </citation>
    <scope>NUCLEOTIDE SEQUENCE</scope>
    <source>
        <strain evidence="3">Dej080120_11</strain>
    </source>
</reference>
<protein>
    <recommendedName>
        <fullName evidence="5">Tetratricopeptide repeat protein</fullName>
    </recommendedName>
</protein>
<accession>A0AA48HTS9</accession>
<dbReference type="Gene3D" id="1.25.40.10">
    <property type="entry name" value="Tetratricopeptide repeat domain"/>
    <property type="match status" value="1"/>
</dbReference>
<keyword evidence="4" id="KW-1185">Reference proteome</keyword>
<evidence type="ECO:0000313" key="3">
    <source>
        <dbReference type="EMBL" id="BDX08577.1"/>
    </source>
</evidence>
<evidence type="ECO:0000256" key="1">
    <source>
        <dbReference type="PROSITE-ProRule" id="PRU00339"/>
    </source>
</evidence>
<feature type="chain" id="PRO_5041294812" description="Tetratricopeptide repeat protein" evidence="2">
    <location>
        <begin position="24"/>
        <end position="163"/>
    </location>
</feature>
<dbReference type="InterPro" id="IPR011990">
    <property type="entry name" value="TPR-like_helical_dom_sf"/>
</dbReference>
<dbReference type="AlphaFoldDB" id="A0AA48HTS9"/>